<reference evidence="3" key="1">
    <citation type="submission" date="2017-09" db="EMBL/GenBank/DDBJ databases">
        <authorList>
            <person name="Varghese N."/>
            <person name="Submissions S."/>
        </authorList>
    </citation>
    <scope>NUCLEOTIDE SEQUENCE [LARGE SCALE GENOMIC DNA]</scope>
    <source>
        <strain evidence="3">DSM 25885</strain>
    </source>
</reference>
<evidence type="ECO:0000313" key="3">
    <source>
        <dbReference type="Proteomes" id="UP000219048"/>
    </source>
</evidence>
<dbReference type="EMBL" id="OBEH01000001">
    <property type="protein sequence ID" value="SNY95448.1"/>
    <property type="molecule type" value="Genomic_DNA"/>
</dbReference>
<feature type="domain" description="Putative auto-transporter adhesin head GIN" evidence="1">
    <location>
        <begin position="42"/>
        <end position="181"/>
    </location>
</feature>
<organism evidence="2 3">
    <name type="scientific">Flagellimonas pacifica</name>
    <dbReference type="NCBI Taxonomy" id="1247520"/>
    <lineage>
        <taxon>Bacteria</taxon>
        <taxon>Pseudomonadati</taxon>
        <taxon>Bacteroidota</taxon>
        <taxon>Flavobacteriia</taxon>
        <taxon>Flavobacteriales</taxon>
        <taxon>Flavobacteriaceae</taxon>
        <taxon>Flagellimonas</taxon>
    </lineage>
</organism>
<sequence>MTSIKQIIFALAIGALATSCSYETIRVSDEISTIKYDFENITELSVATDFKAYVTFSETEESVSIKANTNLLGKIRAHQDGGRLTVKLKNNINIRGKETLELYITMKEIRDFRASSDADIYLDDPLNADDVTIELSSDAYFKGEIIAKDFELKASSDSNADLYLEAKRTYMNLSSGAKVEGEIESQNATLNLSSDSAIDALGSIDNLNASLSSDSRIRDYGLQIQDLEISLTSDSDAYLTVSKTIDVTANSDARLFYKGDADIVRQVLSSDGRVIKKD</sequence>
<proteinExistence type="predicted"/>
<dbReference type="Gene3D" id="2.160.20.120">
    <property type="match status" value="1"/>
</dbReference>
<dbReference type="InterPro" id="IPR021255">
    <property type="entry name" value="DUF2807"/>
</dbReference>
<gene>
    <name evidence="2" type="ORF">SAMN06265377_1117</name>
</gene>
<dbReference type="Pfam" id="PF10988">
    <property type="entry name" value="DUF2807"/>
    <property type="match status" value="1"/>
</dbReference>
<name>A0A285MEB0_9FLAO</name>
<dbReference type="RefSeq" id="WP_097044741.1">
    <property type="nucleotide sequence ID" value="NZ_OBEH01000001.1"/>
</dbReference>
<protein>
    <submittedName>
        <fullName evidence="2">Putative auto-transporter adhesin, head GIN domain</fullName>
    </submittedName>
</protein>
<accession>A0A285MEB0</accession>
<dbReference type="AlphaFoldDB" id="A0A285MEB0"/>
<evidence type="ECO:0000313" key="2">
    <source>
        <dbReference type="EMBL" id="SNY95448.1"/>
    </source>
</evidence>
<dbReference type="PROSITE" id="PS51257">
    <property type="entry name" value="PROKAR_LIPOPROTEIN"/>
    <property type="match status" value="1"/>
</dbReference>
<dbReference type="OrthoDB" id="1444301at2"/>
<evidence type="ECO:0000259" key="1">
    <source>
        <dbReference type="Pfam" id="PF10988"/>
    </source>
</evidence>
<keyword evidence="3" id="KW-1185">Reference proteome</keyword>
<dbReference type="Proteomes" id="UP000219048">
    <property type="component" value="Unassembled WGS sequence"/>
</dbReference>